<dbReference type="RefSeq" id="WP_086382297.1">
    <property type="nucleotide sequence ID" value="NZ_NBTY01000113.1"/>
</dbReference>
<sequence>MEHDSHGPDSFWKVEDSNGRDYGTFDRLTAADVSEQVKRENDAIGYWVGISIVETAGTCH</sequence>
<evidence type="ECO:0000313" key="2">
    <source>
        <dbReference type="Proteomes" id="UP000194546"/>
    </source>
</evidence>
<organism evidence="1 2">
    <name type="scientific">Caballeronia sordidicola</name>
    <name type="common">Burkholderia sordidicola</name>
    <dbReference type="NCBI Taxonomy" id="196367"/>
    <lineage>
        <taxon>Bacteria</taxon>
        <taxon>Pseudomonadati</taxon>
        <taxon>Pseudomonadota</taxon>
        <taxon>Betaproteobacteria</taxon>
        <taxon>Burkholderiales</taxon>
        <taxon>Burkholderiaceae</taxon>
        <taxon>Caballeronia</taxon>
    </lineage>
</organism>
<evidence type="ECO:0000313" key="1">
    <source>
        <dbReference type="EMBL" id="OTP72372.1"/>
    </source>
</evidence>
<gene>
    <name evidence="1" type="ORF">PAMC26510_21335</name>
</gene>
<accession>A0A242MN06</accession>
<comment type="caution">
    <text evidence="1">The sequence shown here is derived from an EMBL/GenBank/DDBJ whole genome shotgun (WGS) entry which is preliminary data.</text>
</comment>
<dbReference type="Proteomes" id="UP000194546">
    <property type="component" value="Unassembled WGS sequence"/>
</dbReference>
<dbReference type="AlphaFoldDB" id="A0A242MN06"/>
<proteinExistence type="predicted"/>
<reference evidence="1 2" key="1">
    <citation type="submission" date="2017-03" db="EMBL/GenBank/DDBJ databases">
        <title>Genome analysis of strain PAMC 26510.</title>
        <authorList>
            <person name="Oh H.-M."/>
            <person name="Yang J.-A."/>
        </authorList>
    </citation>
    <scope>NUCLEOTIDE SEQUENCE [LARGE SCALE GENOMIC DNA]</scope>
    <source>
        <strain evidence="1 2">PAMC 26510</strain>
    </source>
</reference>
<protein>
    <submittedName>
        <fullName evidence="1">Uncharacterized protein</fullName>
    </submittedName>
</protein>
<dbReference type="EMBL" id="NBTY01000113">
    <property type="protein sequence ID" value="OTP72372.1"/>
    <property type="molecule type" value="Genomic_DNA"/>
</dbReference>
<name>A0A242MN06_CABSO</name>